<proteinExistence type="predicted"/>
<evidence type="ECO:0000259" key="2">
    <source>
        <dbReference type="SMART" id="SM00055"/>
    </source>
</evidence>
<reference evidence="3 4" key="1">
    <citation type="journal article" name="Sci. Rep.">
        <title>Genome-scale phylogenetic analyses confirm Olpidium as the closest living zoosporic fungus to the non-flagellated, terrestrial fungi.</title>
        <authorList>
            <person name="Chang Y."/>
            <person name="Rochon D."/>
            <person name="Sekimoto S."/>
            <person name="Wang Y."/>
            <person name="Chovatia M."/>
            <person name="Sandor L."/>
            <person name="Salamov A."/>
            <person name="Grigoriev I.V."/>
            <person name="Stajich J.E."/>
            <person name="Spatafora J.W."/>
        </authorList>
    </citation>
    <scope>NUCLEOTIDE SEQUENCE [LARGE SCALE GENOMIC DNA]</scope>
    <source>
        <strain evidence="3">S191</strain>
    </source>
</reference>
<keyword evidence="4" id="KW-1185">Reference proteome</keyword>
<name>A0A8H8DM76_9FUNG</name>
<accession>A0A8H8DM76</accession>
<sequence length="197" mass="21409">MSNKSDTVLLHSSIKAARQLQQSQIGKLQVRCDEDGALFETFREYARRRADIEQDYAQKLEKLSKALAARRSVAGKEKGGSGAAGSSAPSLAANSSAPLSPFSSLPTSPAEGEQSQSLPVPASPAVASASKRRTAQAFQVLLAATEKQAKARLTISEKFTTDFSDFIRNFNKEKAVSFKKVVAVRRHRRALLRFRLG</sequence>
<dbReference type="GO" id="GO:0030833">
    <property type="term" value="P:regulation of actin filament polymerization"/>
    <property type="evidence" value="ECO:0007669"/>
    <property type="project" value="TreeGrafter"/>
</dbReference>
<dbReference type="EMBL" id="JAEFCI010000560">
    <property type="protein sequence ID" value="KAG5463460.1"/>
    <property type="molecule type" value="Genomic_DNA"/>
</dbReference>
<feature type="region of interest" description="Disordered" evidence="1">
    <location>
        <begin position="75"/>
        <end position="126"/>
    </location>
</feature>
<dbReference type="SMART" id="SM00055">
    <property type="entry name" value="FCH"/>
    <property type="match status" value="1"/>
</dbReference>
<dbReference type="OrthoDB" id="8783038at2759"/>
<dbReference type="PANTHER" id="PTHR15735:SF21">
    <property type="entry name" value="PROTEIN NERVOUS WRECK"/>
    <property type="match status" value="1"/>
</dbReference>
<dbReference type="InterPro" id="IPR027267">
    <property type="entry name" value="AH/BAR_dom_sf"/>
</dbReference>
<feature type="domain" description="FCH" evidence="2">
    <location>
        <begin position="17"/>
        <end position="159"/>
    </location>
</feature>
<evidence type="ECO:0000256" key="1">
    <source>
        <dbReference type="SAM" id="MobiDB-lite"/>
    </source>
</evidence>
<evidence type="ECO:0000313" key="4">
    <source>
        <dbReference type="Proteomes" id="UP000673691"/>
    </source>
</evidence>
<protein>
    <recommendedName>
        <fullName evidence="2">FCH domain-containing protein</fullName>
    </recommendedName>
</protein>
<evidence type="ECO:0000313" key="3">
    <source>
        <dbReference type="EMBL" id="KAG5463460.1"/>
    </source>
</evidence>
<dbReference type="AlphaFoldDB" id="A0A8H8DM76"/>
<dbReference type="SUPFAM" id="SSF103657">
    <property type="entry name" value="BAR/IMD domain-like"/>
    <property type="match status" value="1"/>
</dbReference>
<gene>
    <name evidence="3" type="ORF">BJ554DRAFT_7321</name>
</gene>
<dbReference type="Pfam" id="PF00611">
    <property type="entry name" value="FCH"/>
    <property type="match status" value="1"/>
</dbReference>
<comment type="caution">
    <text evidence="3">The sequence shown here is derived from an EMBL/GenBank/DDBJ whole genome shotgun (WGS) entry which is preliminary data.</text>
</comment>
<organism evidence="3 4">
    <name type="scientific">Olpidium bornovanus</name>
    <dbReference type="NCBI Taxonomy" id="278681"/>
    <lineage>
        <taxon>Eukaryota</taxon>
        <taxon>Fungi</taxon>
        <taxon>Fungi incertae sedis</taxon>
        <taxon>Olpidiomycota</taxon>
        <taxon>Olpidiomycotina</taxon>
        <taxon>Olpidiomycetes</taxon>
        <taxon>Olpidiales</taxon>
        <taxon>Olpidiaceae</taxon>
        <taxon>Olpidium</taxon>
    </lineage>
</organism>
<dbReference type="Proteomes" id="UP000673691">
    <property type="component" value="Unassembled WGS sequence"/>
</dbReference>
<dbReference type="InterPro" id="IPR001060">
    <property type="entry name" value="FCH_dom"/>
</dbReference>
<dbReference type="PANTHER" id="PTHR15735">
    <property type="entry name" value="FCH AND DOUBLE SH3 DOMAINS PROTEIN"/>
    <property type="match status" value="1"/>
</dbReference>
<dbReference type="Gene3D" id="1.20.1270.60">
    <property type="entry name" value="Arfaptin homology (AH) domain/BAR domain"/>
    <property type="match status" value="1"/>
</dbReference>
<feature type="non-terminal residue" evidence="3">
    <location>
        <position position="197"/>
    </location>
</feature>
<feature type="compositionally biased region" description="Low complexity" evidence="1">
    <location>
        <begin position="84"/>
        <end position="110"/>
    </location>
</feature>